<organism evidence="4 5">
    <name type="scientific">Brevibacillus fulvus</name>
    <dbReference type="NCBI Taxonomy" id="1125967"/>
    <lineage>
        <taxon>Bacteria</taxon>
        <taxon>Bacillati</taxon>
        <taxon>Bacillota</taxon>
        <taxon>Bacilli</taxon>
        <taxon>Bacillales</taxon>
        <taxon>Paenibacillaceae</taxon>
        <taxon>Brevibacillus</taxon>
    </lineage>
</organism>
<dbReference type="PANTHER" id="PTHR42915:SF1">
    <property type="entry name" value="PEPTIDOGLYCAN BETA-N-ACETYLMURAMIDASE NAMZ"/>
    <property type="match status" value="1"/>
</dbReference>
<accession>A0A938XUP9</accession>
<evidence type="ECO:0000256" key="1">
    <source>
        <dbReference type="SAM" id="SignalP"/>
    </source>
</evidence>
<evidence type="ECO:0000259" key="2">
    <source>
        <dbReference type="Pfam" id="PF07075"/>
    </source>
</evidence>
<dbReference type="InterPro" id="IPR048502">
    <property type="entry name" value="NamZ_N"/>
</dbReference>
<comment type="caution">
    <text evidence="4">The sequence shown here is derived from an EMBL/GenBank/DDBJ whole genome shotgun (WGS) entry which is preliminary data.</text>
</comment>
<gene>
    <name evidence="4" type="ORF">JOD01_000015</name>
</gene>
<dbReference type="Proteomes" id="UP000717624">
    <property type="component" value="Unassembled WGS sequence"/>
</dbReference>
<keyword evidence="5" id="KW-1185">Reference proteome</keyword>
<dbReference type="PANTHER" id="PTHR42915">
    <property type="entry name" value="HYPOTHETICAL 460 KDA PROTEIN IN FEUA-SIGW INTERGENIC REGION [PRECURSOR]"/>
    <property type="match status" value="1"/>
</dbReference>
<evidence type="ECO:0000259" key="3">
    <source>
        <dbReference type="Pfam" id="PF20732"/>
    </source>
</evidence>
<dbReference type="InterPro" id="IPR008302">
    <property type="entry name" value="NamZ"/>
</dbReference>
<dbReference type="EMBL" id="JAFBEB010000001">
    <property type="protein sequence ID" value="MBM7588429.1"/>
    <property type="molecule type" value="Genomic_DNA"/>
</dbReference>
<dbReference type="Gene3D" id="3.40.50.12170">
    <property type="entry name" value="Uncharacterised protein PF07075, DUF1343"/>
    <property type="match status" value="1"/>
</dbReference>
<sequence length="419" mass="45946">MRKFLMVFLLAILVASFPASSFAEDMPAPAIKLGDELLFSKFHDLIKGKRVGLVTNQTGVNSQGISTIEALRQDPEVTLTALYGPEHGIDGKAKAGATVTSYIHPVYNIPVYSLYGSTRMPTQEMLSNIDVLLFDIQDIGARSYTYMSTLNYCMIAAQKYQKQIIVLDRPNPVGGTIAEGPVAEDPFISFVGVDNMPMAHGMTAGELAFFFNRKIGADLVVVPMEGYTRGMIYQDTGLKWVPSSPMIPDLESVFGYMATGLGEGTGVFQSNFRWIGSKGLDSNKFAALLNQANLPGVQFIAEPRGANGGVKLQINDYHLFNPAKTGIYALAYARQLTNFTVPKSGSTIVMFDKIMGTNKIGQYLEKNLSPQQIETMYAQDLANFKELRKSYLIYGEEPYQPVAPLIGPNQNGNTAVYGW</sequence>
<dbReference type="PIRSF" id="PIRSF016719">
    <property type="entry name" value="UCP016719"/>
    <property type="match status" value="1"/>
</dbReference>
<protein>
    <submittedName>
        <fullName evidence="4">Uncharacterized protein YbbC (DUF1343 family)</fullName>
    </submittedName>
</protein>
<feature type="domain" description="Peptidoglycan beta-N-acetylmuramidase NamZ C-terminal" evidence="3">
    <location>
        <begin position="255"/>
        <end position="394"/>
    </location>
</feature>
<dbReference type="AlphaFoldDB" id="A0A938XUP9"/>
<evidence type="ECO:0000313" key="4">
    <source>
        <dbReference type="EMBL" id="MBM7588429.1"/>
    </source>
</evidence>
<feature type="domain" description="Peptidoglycan beta-N-acetylmuramidase NamZ N-terminal" evidence="2">
    <location>
        <begin position="51"/>
        <end position="250"/>
    </location>
</feature>
<dbReference type="InterPro" id="IPR048503">
    <property type="entry name" value="NamZ_C"/>
</dbReference>
<dbReference type="Pfam" id="PF07075">
    <property type="entry name" value="NamZ_N"/>
    <property type="match status" value="1"/>
</dbReference>
<evidence type="ECO:0000313" key="5">
    <source>
        <dbReference type="Proteomes" id="UP000717624"/>
    </source>
</evidence>
<name>A0A938XUP9_9BACL</name>
<dbReference type="Gene3D" id="3.90.1150.140">
    <property type="match status" value="1"/>
</dbReference>
<feature type="signal peptide" evidence="1">
    <location>
        <begin position="1"/>
        <end position="23"/>
    </location>
</feature>
<reference evidence="4" key="1">
    <citation type="submission" date="2021-01" db="EMBL/GenBank/DDBJ databases">
        <title>Genomic Encyclopedia of Type Strains, Phase IV (KMG-IV): sequencing the most valuable type-strain genomes for metagenomic binning, comparative biology and taxonomic classification.</title>
        <authorList>
            <person name="Goeker M."/>
        </authorList>
    </citation>
    <scope>NUCLEOTIDE SEQUENCE</scope>
    <source>
        <strain evidence="4">DSM 25523</strain>
    </source>
</reference>
<dbReference type="Pfam" id="PF20732">
    <property type="entry name" value="NamZ_C"/>
    <property type="match status" value="1"/>
</dbReference>
<dbReference type="RefSeq" id="WP_204516197.1">
    <property type="nucleotide sequence ID" value="NZ_BAABIN010000009.1"/>
</dbReference>
<proteinExistence type="predicted"/>
<dbReference type="GO" id="GO:0033922">
    <property type="term" value="F:peptidoglycan beta-N-acetylmuramidase activity"/>
    <property type="evidence" value="ECO:0007669"/>
    <property type="project" value="InterPro"/>
</dbReference>
<feature type="chain" id="PRO_5037229616" evidence="1">
    <location>
        <begin position="24"/>
        <end position="419"/>
    </location>
</feature>
<keyword evidence="1" id="KW-0732">Signal</keyword>